<reference evidence="2 3" key="1">
    <citation type="submission" date="2018-03" db="EMBL/GenBank/DDBJ databases">
        <title>Genomes of Pezizomycetes fungi and the evolution of truffles.</title>
        <authorList>
            <person name="Murat C."/>
            <person name="Payen T."/>
            <person name="Noel B."/>
            <person name="Kuo A."/>
            <person name="Martin F.M."/>
        </authorList>
    </citation>
    <scope>NUCLEOTIDE SEQUENCE [LARGE SCALE GENOMIC DNA]</scope>
    <source>
        <strain evidence="2">091103-1</strain>
    </source>
</reference>
<evidence type="ECO:0000256" key="1">
    <source>
        <dbReference type="SAM" id="SignalP"/>
    </source>
</evidence>
<dbReference type="AlphaFoldDB" id="A0A317SP26"/>
<dbReference type="EMBL" id="PYWC01000036">
    <property type="protein sequence ID" value="PWW76204.1"/>
    <property type="molecule type" value="Genomic_DNA"/>
</dbReference>
<proteinExistence type="predicted"/>
<feature type="chain" id="PRO_5016392719" evidence="1">
    <location>
        <begin position="19"/>
        <end position="102"/>
    </location>
</feature>
<feature type="signal peptide" evidence="1">
    <location>
        <begin position="1"/>
        <end position="18"/>
    </location>
</feature>
<gene>
    <name evidence="2" type="ORF">C7212DRAFT_279135</name>
</gene>
<evidence type="ECO:0000313" key="2">
    <source>
        <dbReference type="EMBL" id="PWW76204.1"/>
    </source>
</evidence>
<sequence length="102" mass="10783">MLLKPLPFLALFLTLTHAAALANPFAEPDDISELDKRACTYDGCKCSTSYSAGLYCGYCAAVITCKNGKPCEDNVYQCGAGGKCCNYGVRNSCKHNQGPCGG</sequence>
<protein>
    <submittedName>
        <fullName evidence="2">Uncharacterized protein</fullName>
    </submittedName>
</protein>
<comment type="caution">
    <text evidence="2">The sequence shown here is derived from an EMBL/GenBank/DDBJ whole genome shotgun (WGS) entry which is preliminary data.</text>
</comment>
<keyword evidence="3" id="KW-1185">Reference proteome</keyword>
<dbReference type="OrthoDB" id="5394791at2759"/>
<evidence type="ECO:0000313" key="3">
    <source>
        <dbReference type="Proteomes" id="UP000246991"/>
    </source>
</evidence>
<accession>A0A317SP26</accession>
<name>A0A317SP26_9PEZI</name>
<dbReference type="Proteomes" id="UP000246991">
    <property type="component" value="Unassembled WGS sequence"/>
</dbReference>
<organism evidence="2 3">
    <name type="scientific">Tuber magnatum</name>
    <name type="common">white Piedmont truffle</name>
    <dbReference type="NCBI Taxonomy" id="42249"/>
    <lineage>
        <taxon>Eukaryota</taxon>
        <taxon>Fungi</taxon>
        <taxon>Dikarya</taxon>
        <taxon>Ascomycota</taxon>
        <taxon>Pezizomycotina</taxon>
        <taxon>Pezizomycetes</taxon>
        <taxon>Pezizales</taxon>
        <taxon>Tuberaceae</taxon>
        <taxon>Tuber</taxon>
    </lineage>
</organism>
<keyword evidence="1" id="KW-0732">Signal</keyword>